<evidence type="ECO:0000313" key="9">
    <source>
        <dbReference type="EMBL" id="BAV34118.1"/>
    </source>
</evidence>
<dbReference type="InterPro" id="IPR051473">
    <property type="entry name" value="P2Ox-like"/>
</dbReference>
<comment type="similarity">
    <text evidence="2">Belongs to the GMC oxidoreductase family.</text>
</comment>
<evidence type="ECO:0000256" key="3">
    <source>
        <dbReference type="ARBA" id="ARBA00022630"/>
    </source>
</evidence>
<organism evidence="9 10">
    <name type="scientific">Sulfuricaulis limicola</name>
    <dbReference type="NCBI Taxonomy" id="1620215"/>
    <lineage>
        <taxon>Bacteria</taxon>
        <taxon>Pseudomonadati</taxon>
        <taxon>Pseudomonadota</taxon>
        <taxon>Gammaproteobacteria</taxon>
        <taxon>Acidiferrobacterales</taxon>
        <taxon>Acidiferrobacteraceae</taxon>
        <taxon>Sulfuricaulis</taxon>
    </lineage>
</organism>
<keyword evidence="3" id="KW-0285">Flavoprotein</keyword>
<name>A0A1B4XH40_9GAMM</name>
<comment type="cofactor">
    <cofactor evidence="1">
        <name>FAD</name>
        <dbReference type="ChEBI" id="CHEBI:57692"/>
    </cofactor>
</comment>
<keyword evidence="6" id="KW-0472">Membrane</keyword>
<keyword evidence="6" id="KW-1133">Transmembrane helix</keyword>
<keyword evidence="10" id="KW-1185">Reference proteome</keyword>
<dbReference type="InterPro" id="IPR007867">
    <property type="entry name" value="GMC_OxRtase_C"/>
</dbReference>
<reference evidence="9 10" key="1">
    <citation type="submission" date="2015-05" db="EMBL/GenBank/DDBJ databases">
        <title>Complete genome sequence of a sulfur-oxidizing gammaproteobacterium strain HA5.</title>
        <authorList>
            <person name="Miura A."/>
            <person name="Kojima H."/>
            <person name="Fukui M."/>
        </authorList>
    </citation>
    <scope>NUCLEOTIDE SEQUENCE [LARGE SCALE GENOMIC DNA]</scope>
    <source>
        <strain evidence="9 10">HA5</strain>
    </source>
</reference>
<sequence>MTDHYDAIVVGTGFAGAFFLLRYLQHAPPKARVLVLERGRNDCKVWQLRNRRTSSLNTEEFFINNNPEKEWLMSLGFGGSSNTWWGGVARMMPGDFQLQSRYGVGTDWPLRYEDLETYYGDAEVIMAVSGPADSPMPRSRPFPLRPHRFSDTDALLKKTFPDGWFHPATTRASAPTGTRGICCGAGICELCPHDANFSISNGLRRLHDDPRVTLRLQATVEQVETSGDLARGVSYTSDGQLRRATADLVVLAASALFNPHILLRSGITHELLGKRLHEQMPVDVCLNLRGVKGYNGSTIISGNGYLFYEGEHRRQHAACLIETWNSPFNYRRAALRAERGRWTERAFFRFMFDDLPRADNKVTVNAANPHLPEVTFNGYSDYAQRGVDRIPAMVDTLAKALPIEEIESIEVARSTSHIQGTVVMGNDPATSVVDRYLMHHRIRNLLVLGSSAYPTASPAYPTLTLSALSLWAADHLFTRSA</sequence>
<evidence type="ECO:0000256" key="4">
    <source>
        <dbReference type="ARBA" id="ARBA00022827"/>
    </source>
</evidence>
<evidence type="ECO:0000259" key="8">
    <source>
        <dbReference type="Pfam" id="PF05199"/>
    </source>
</evidence>
<dbReference type="InParanoid" id="A0A1B4XH40"/>
<keyword evidence="6" id="KW-0812">Transmembrane</keyword>
<dbReference type="OrthoDB" id="9787779at2"/>
<feature type="transmembrane region" description="Helical" evidence="6">
    <location>
        <begin position="6"/>
        <end position="24"/>
    </location>
</feature>
<dbReference type="EMBL" id="AP014879">
    <property type="protein sequence ID" value="BAV34118.1"/>
    <property type="molecule type" value="Genomic_DNA"/>
</dbReference>
<dbReference type="GO" id="GO:0016614">
    <property type="term" value="F:oxidoreductase activity, acting on CH-OH group of donors"/>
    <property type="evidence" value="ECO:0007669"/>
    <property type="project" value="InterPro"/>
</dbReference>
<dbReference type="PANTHER" id="PTHR42784">
    <property type="entry name" value="PYRANOSE 2-OXIDASE"/>
    <property type="match status" value="1"/>
</dbReference>
<dbReference type="RefSeq" id="WP_096360904.1">
    <property type="nucleotide sequence ID" value="NZ_AP014879.1"/>
</dbReference>
<dbReference type="Pfam" id="PF00732">
    <property type="entry name" value="GMC_oxred_N"/>
    <property type="match status" value="1"/>
</dbReference>
<gene>
    <name evidence="9" type="ORF">SCL_1820</name>
</gene>
<dbReference type="SUPFAM" id="SSF51905">
    <property type="entry name" value="FAD/NAD(P)-binding domain"/>
    <property type="match status" value="1"/>
</dbReference>
<evidence type="ECO:0000256" key="2">
    <source>
        <dbReference type="ARBA" id="ARBA00010790"/>
    </source>
</evidence>
<accession>A0A1B4XH40</accession>
<feature type="domain" description="Glucose-methanol-choline oxidoreductase C-terminal" evidence="8">
    <location>
        <begin position="357"/>
        <end position="468"/>
    </location>
</feature>
<keyword evidence="5" id="KW-0560">Oxidoreductase</keyword>
<dbReference type="Pfam" id="PF05199">
    <property type="entry name" value="GMC_oxred_C"/>
    <property type="match status" value="1"/>
</dbReference>
<proteinExistence type="inferred from homology"/>
<dbReference type="KEGG" id="slim:SCL_1820"/>
<protein>
    <submittedName>
        <fullName evidence="9">2-keto-gluconate dehydrogenase</fullName>
    </submittedName>
</protein>
<dbReference type="InterPro" id="IPR000172">
    <property type="entry name" value="GMC_OxRdtase_N"/>
</dbReference>
<dbReference type="InterPro" id="IPR036188">
    <property type="entry name" value="FAD/NAD-bd_sf"/>
</dbReference>
<evidence type="ECO:0000256" key="1">
    <source>
        <dbReference type="ARBA" id="ARBA00001974"/>
    </source>
</evidence>
<dbReference type="PANTHER" id="PTHR42784:SF1">
    <property type="entry name" value="PYRANOSE 2-OXIDASE"/>
    <property type="match status" value="1"/>
</dbReference>
<dbReference type="GO" id="GO:0050660">
    <property type="term" value="F:flavin adenine dinucleotide binding"/>
    <property type="evidence" value="ECO:0007669"/>
    <property type="project" value="InterPro"/>
</dbReference>
<keyword evidence="4" id="KW-0274">FAD</keyword>
<evidence type="ECO:0000256" key="5">
    <source>
        <dbReference type="ARBA" id="ARBA00023002"/>
    </source>
</evidence>
<evidence type="ECO:0000259" key="7">
    <source>
        <dbReference type="Pfam" id="PF00732"/>
    </source>
</evidence>
<dbReference type="Proteomes" id="UP000243180">
    <property type="component" value="Chromosome"/>
</dbReference>
<evidence type="ECO:0000313" key="10">
    <source>
        <dbReference type="Proteomes" id="UP000243180"/>
    </source>
</evidence>
<feature type="domain" description="Glucose-methanol-choline oxidoreductase N-terminal" evidence="7">
    <location>
        <begin position="163"/>
        <end position="279"/>
    </location>
</feature>
<evidence type="ECO:0000256" key="6">
    <source>
        <dbReference type="SAM" id="Phobius"/>
    </source>
</evidence>
<dbReference type="AlphaFoldDB" id="A0A1B4XH40"/>
<dbReference type="Gene3D" id="3.50.50.60">
    <property type="entry name" value="FAD/NAD(P)-binding domain"/>
    <property type="match status" value="2"/>
</dbReference>